<comment type="similarity">
    <text evidence="1">Belongs to the LysR transcriptional regulatory family.</text>
</comment>
<comment type="caution">
    <text evidence="6">The sequence shown here is derived from an EMBL/GenBank/DDBJ whole genome shotgun (WGS) entry which is preliminary data.</text>
</comment>
<dbReference type="InterPro" id="IPR036388">
    <property type="entry name" value="WH-like_DNA-bd_sf"/>
</dbReference>
<dbReference type="PANTHER" id="PTHR30537">
    <property type="entry name" value="HTH-TYPE TRANSCRIPTIONAL REGULATOR"/>
    <property type="match status" value="1"/>
</dbReference>
<evidence type="ECO:0000313" key="7">
    <source>
        <dbReference type="Proteomes" id="UP000530564"/>
    </source>
</evidence>
<dbReference type="GO" id="GO:0006351">
    <property type="term" value="P:DNA-templated transcription"/>
    <property type="evidence" value="ECO:0007669"/>
    <property type="project" value="TreeGrafter"/>
</dbReference>
<sequence>MFENLTSRAMPSLNALRAFEAMARTGRATLAAEELNVTHSAVSRQVKALEDHLGVRLFSGPKHRLELTDAGRRLMPALTGAFDQIAAAVGQVRAGGEDLLIAVNASVSVKWLIPRLARFTTALPHVNLQLAELPSHATSYRGADAVVRIVPSGRLGEPETTGFIANHLGLVMSPALAKRFASAPQAAPRLMAQTHPQGWAIWAALTGVELPPGPEQPFAHLHFAIDAAIAGLGAAVMPWPLVADYVRNGRLVAPMGFRKAESAFAMITTPGVSSRALDRFRDWLVSEGAATPPAPISP</sequence>
<dbReference type="InterPro" id="IPR005119">
    <property type="entry name" value="LysR_subst-bd"/>
</dbReference>
<protein>
    <submittedName>
        <fullName evidence="6">DNA-binding transcriptional LysR family regulator</fullName>
    </submittedName>
</protein>
<keyword evidence="2" id="KW-0805">Transcription regulation</keyword>
<dbReference type="Proteomes" id="UP000530564">
    <property type="component" value="Unassembled WGS sequence"/>
</dbReference>
<dbReference type="Pfam" id="PF03466">
    <property type="entry name" value="LysR_substrate"/>
    <property type="match status" value="1"/>
</dbReference>
<dbReference type="Gene3D" id="3.40.190.10">
    <property type="entry name" value="Periplasmic binding protein-like II"/>
    <property type="match status" value="2"/>
</dbReference>
<feature type="domain" description="HTH lysR-type" evidence="5">
    <location>
        <begin position="11"/>
        <end position="68"/>
    </location>
</feature>
<dbReference type="EMBL" id="JACIDK010000001">
    <property type="protein sequence ID" value="MBB3889780.1"/>
    <property type="molecule type" value="Genomic_DNA"/>
</dbReference>
<reference evidence="6 7" key="1">
    <citation type="submission" date="2020-08" db="EMBL/GenBank/DDBJ databases">
        <title>Genomic Encyclopedia of Type Strains, Phase IV (KMG-IV): sequencing the most valuable type-strain genomes for metagenomic binning, comparative biology and taxonomic classification.</title>
        <authorList>
            <person name="Goeker M."/>
        </authorList>
    </citation>
    <scope>NUCLEOTIDE SEQUENCE [LARGE SCALE GENOMIC DNA]</scope>
    <source>
        <strain evidence="6 7">DSM 21793</strain>
    </source>
</reference>
<name>A0A839ZWW7_9CAUL</name>
<dbReference type="RefSeq" id="WP_246370422.1">
    <property type="nucleotide sequence ID" value="NZ_JACIDK010000001.1"/>
</dbReference>
<dbReference type="PROSITE" id="PS50931">
    <property type="entry name" value="HTH_LYSR"/>
    <property type="match status" value="1"/>
</dbReference>
<organism evidence="6 7">
    <name type="scientific">Phenylobacterium haematophilum</name>
    <dbReference type="NCBI Taxonomy" id="98513"/>
    <lineage>
        <taxon>Bacteria</taxon>
        <taxon>Pseudomonadati</taxon>
        <taxon>Pseudomonadota</taxon>
        <taxon>Alphaproteobacteria</taxon>
        <taxon>Caulobacterales</taxon>
        <taxon>Caulobacteraceae</taxon>
        <taxon>Phenylobacterium</taxon>
    </lineage>
</organism>
<keyword evidence="3 6" id="KW-0238">DNA-binding</keyword>
<dbReference type="SUPFAM" id="SSF46785">
    <property type="entry name" value="Winged helix' DNA-binding domain"/>
    <property type="match status" value="1"/>
</dbReference>
<dbReference type="Gene3D" id="1.10.10.10">
    <property type="entry name" value="Winged helix-like DNA-binding domain superfamily/Winged helix DNA-binding domain"/>
    <property type="match status" value="1"/>
</dbReference>
<dbReference type="InterPro" id="IPR058163">
    <property type="entry name" value="LysR-type_TF_proteobact-type"/>
</dbReference>
<evidence type="ECO:0000313" key="6">
    <source>
        <dbReference type="EMBL" id="MBB3889780.1"/>
    </source>
</evidence>
<dbReference type="AlphaFoldDB" id="A0A839ZWW7"/>
<keyword evidence="4" id="KW-0804">Transcription</keyword>
<keyword evidence="7" id="KW-1185">Reference proteome</keyword>
<accession>A0A839ZWW7</accession>
<dbReference type="InterPro" id="IPR036390">
    <property type="entry name" value="WH_DNA-bd_sf"/>
</dbReference>
<evidence type="ECO:0000259" key="5">
    <source>
        <dbReference type="PROSITE" id="PS50931"/>
    </source>
</evidence>
<evidence type="ECO:0000256" key="4">
    <source>
        <dbReference type="ARBA" id="ARBA00023163"/>
    </source>
</evidence>
<dbReference type="PANTHER" id="PTHR30537:SF74">
    <property type="entry name" value="HTH-TYPE TRANSCRIPTIONAL REGULATOR TRPI"/>
    <property type="match status" value="1"/>
</dbReference>
<dbReference type="GO" id="GO:0043565">
    <property type="term" value="F:sequence-specific DNA binding"/>
    <property type="evidence" value="ECO:0007669"/>
    <property type="project" value="TreeGrafter"/>
</dbReference>
<evidence type="ECO:0000256" key="1">
    <source>
        <dbReference type="ARBA" id="ARBA00009437"/>
    </source>
</evidence>
<dbReference type="Pfam" id="PF00126">
    <property type="entry name" value="HTH_1"/>
    <property type="match status" value="1"/>
</dbReference>
<gene>
    <name evidence="6" type="ORF">GGQ61_000477</name>
</gene>
<evidence type="ECO:0000256" key="2">
    <source>
        <dbReference type="ARBA" id="ARBA00023015"/>
    </source>
</evidence>
<dbReference type="SUPFAM" id="SSF53850">
    <property type="entry name" value="Periplasmic binding protein-like II"/>
    <property type="match status" value="1"/>
</dbReference>
<dbReference type="GO" id="GO:0003700">
    <property type="term" value="F:DNA-binding transcription factor activity"/>
    <property type="evidence" value="ECO:0007669"/>
    <property type="project" value="InterPro"/>
</dbReference>
<dbReference type="InterPro" id="IPR000847">
    <property type="entry name" value="LysR_HTH_N"/>
</dbReference>
<evidence type="ECO:0000256" key="3">
    <source>
        <dbReference type="ARBA" id="ARBA00023125"/>
    </source>
</evidence>
<proteinExistence type="inferred from homology"/>
<dbReference type="PRINTS" id="PR00039">
    <property type="entry name" value="HTHLYSR"/>
</dbReference>